<keyword evidence="3" id="KW-1185">Reference proteome</keyword>
<protein>
    <submittedName>
        <fullName evidence="2">YfzA-like protein</fullName>
    </submittedName>
</protein>
<evidence type="ECO:0000256" key="1">
    <source>
        <dbReference type="SAM" id="Phobius"/>
    </source>
</evidence>
<keyword evidence="1" id="KW-1133">Transmembrane helix</keyword>
<dbReference type="STRING" id="930131.SAMN05216389_11223"/>
<sequence length="106" mass="12330">MTEVTKTHDTTIPRKKRRTWYIHLFIFAIVQILLLIFEGASDWLIFNLNPVGEWVLATIPIAEWVPLHNNESINFLTAVWGIVVILHGIVSFSYMIWPRESKSTHS</sequence>
<dbReference type="OrthoDB" id="1683959at2"/>
<dbReference type="RefSeq" id="WP_090870630.1">
    <property type="nucleotide sequence ID" value="NZ_FOHE01000012.1"/>
</dbReference>
<name>A0A1I0EP42_9BACI</name>
<evidence type="ECO:0000313" key="3">
    <source>
        <dbReference type="Proteomes" id="UP000198618"/>
    </source>
</evidence>
<accession>A0A1I0EP42</accession>
<reference evidence="2 3" key="1">
    <citation type="submission" date="2016-10" db="EMBL/GenBank/DDBJ databases">
        <authorList>
            <person name="de Groot N.N."/>
        </authorList>
    </citation>
    <scope>NUCLEOTIDE SEQUENCE [LARGE SCALE GENOMIC DNA]</scope>
    <source>
        <strain evidence="2 3">IBRC-M 10780</strain>
    </source>
</reference>
<keyword evidence="1" id="KW-0812">Transmembrane</keyword>
<keyword evidence="1" id="KW-0472">Membrane</keyword>
<feature type="transmembrane region" description="Helical" evidence="1">
    <location>
        <begin position="73"/>
        <end position="97"/>
    </location>
</feature>
<dbReference type="EMBL" id="FOHE01000012">
    <property type="protein sequence ID" value="SET47095.1"/>
    <property type="molecule type" value="Genomic_DNA"/>
</dbReference>
<gene>
    <name evidence="2" type="ORF">SAMN05216389_11223</name>
</gene>
<dbReference type="Proteomes" id="UP000198618">
    <property type="component" value="Unassembled WGS sequence"/>
</dbReference>
<dbReference type="Pfam" id="PF14118">
    <property type="entry name" value="YfzA"/>
    <property type="match status" value="1"/>
</dbReference>
<evidence type="ECO:0000313" key="2">
    <source>
        <dbReference type="EMBL" id="SET47095.1"/>
    </source>
</evidence>
<dbReference type="AlphaFoldDB" id="A0A1I0EP42"/>
<dbReference type="InterPro" id="IPR025627">
    <property type="entry name" value="YfzA"/>
</dbReference>
<feature type="transmembrane region" description="Helical" evidence="1">
    <location>
        <begin position="20"/>
        <end position="37"/>
    </location>
</feature>
<organism evidence="2 3">
    <name type="scientific">Oceanobacillus limi</name>
    <dbReference type="NCBI Taxonomy" id="930131"/>
    <lineage>
        <taxon>Bacteria</taxon>
        <taxon>Bacillati</taxon>
        <taxon>Bacillota</taxon>
        <taxon>Bacilli</taxon>
        <taxon>Bacillales</taxon>
        <taxon>Bacillaceae</taxon>
        <taxon>Oceanobacillus</taxon>
    </lineage>
</organism>
<proteinExistence type="predicted"/>